<evidence type="ECO:0000256" key="3">
    <source>
        <dbReference type="ARBA" id="ARBA00010617"/>
    </source>
</evidence>
<dbReference type="GO" id="GO:0016705">
    <property type="term" value="F:oxidoreductase activity, acting on paired donors, with incorporation or reduction of molecular oxygen"/>
    <property type="evidence" value="ECO:0007669"/>
    <property type="project" value="InterPro"/>
</dbReference>
<comment type="pathway">
    <text evidence="2">Secondary metabolite biosynthesis.</text>
</comment>
<feature type="binding site" description="axial binding residue" evidence="9">
    <location>
        <position position="380"/>
    </location>
    <ligand>
        <name>heme</name>
        <dbReference type="ChEBI" id="CHEBI:30413"/>
    </ligand>
    <ligandPart>
        <name>Fe</name>
        <dbReference type="ChEBI" id="CHEBI:18248"/>
    </ligandPart>
</feature>
<accession>A0A5M3N0D3</accession>
<keyword evidence="4 9" id="KW-0349">Heme</keyword>
<evidence type="ECO:0000256" key="10">
    <source>
        <dbReference type="RuleBase" id="RU000461"/>
    </source>
</evidence>
<evidence type="ECO:0000256" key="11">
    <source>
        <dbReference type="SAM" id="SignalP"/>
    </source>
</evidence>
<dbReference type="PANTHER" id="PTHR46300:SF7">
    <property type="entry name" value="P450, PUTATIVE (EUROFUNG)-RELATED"/>
    <property type="match status" value="1"/>
</dbReference>
<feature type="chain" id="PRO_5024466428" evidence="11">
    <location>
        <begin position="25"/>
        <end position="454"/>
    </location>
</feature>
<evidence type="ECO:0000256" key="6">
    <source>
        <dbReference type="ARBA" id="ARBA00023002"/>
    </source>
</evidence>
<dbReference type="GeneID" id="19201774"/>
<evidence type="ECO:0000256" key="7">
    <source>
        <dbReference type="ARBA" id="ARBA00023004"/>
    </source>
</evidence>
<evidence type="ECO:0000256" key="8">
    <source>
        <dbReference type="ARBA" id="ARBA00023033"/>
    </source>
</evidence>
<proteinExistence type="inferred from homology"/>
<feature type="signal peptide" evidence="11">
    <location>
        <begin position="1"/>
        <end position="24"/>
    </location>
</feature>
<dbReference type="OMA" id="THEKSMI"/>
<keyword evidence="8 10" id="KW-0503">Monooxygenase</keyword>
<dbReference type="GO" id="GO:0020037">
    <property type="term" value="F:heme binding"/>
    <property type="evidence" value="ECO:0007669"/>
    <property type="project" value="InterPro"/>
</dbReference>
<dbReference type="PROSITE" id="PS00086">
    <property type="entry name" value="CYTOCHROME_P450"/>
    <property type="match status" value="1"/>
</dbReference>
<dbReference type="AlphaFoldDB" id="A0A5M3N0D3"/>
<comment type="cofactor">
    <cofactor evidence="1 9">
        <name>heme</name>
        <dbReference type="ChEBI" id="CHEBI:30413"/>
    </cofactor>
</comment>
<evidence type="ECO:0000313" key="12">
    <source>
        <dbReference type="EMBL" id="EIW84351.1"/>
    </source>
</evidence>
<dbReference type="InterPro" id="IPR036396">
    <property type="entry name" value="Cyt_P450_sf"/>
</dbReference>
<keyword evidence="7 9" id="KW-0408">Iron</keyword>
<dbReference type="GO" id="GO:0005506">
    <property type="term" value="F:iron ion binding"/>
    <property type="evidence" value="ECO:0007669"/>
    <property type="project" value="InterPro"/>
</dbReference>
<name>A0A5M3N0D3_CONPW</name>
<reference evidence="13" key="1">
    <citation type="journal article" date="2012" name="Science">
        <title>The Paleozoic origin of enzymatic lignin decomposition reconstructed from 31 fungal genomes.</title>
        <authorList>
            <person name="Floudas D."/>
            <person name="Binder M."/>
            <person name="Riley R."/>
            <person name="Barry K."/>
            <person name="Blanchette R.A."/>
            <person name="Henrissat B."/>
            <person name="Martinez A.T."/>
            <person name="Otillar R."/>
            <person name="Spatafora J.W."/>
            <person name="Yadav J.S."/>
            <person name="Aerts A."/>
            <person name="Benoit I."/>
            <person name="Boyd A."/>
            <person name="Carlson A."/>
            <person name="Copeland A."/>
            <person name="Coutinho P.M."/>
            <person name="de Vries R.P."/>
            <person name="Ferreira P."/>
            <person name="Findley K."/>
            <person name="Foster B."/>
            <person name="Gaskell J."/>
            <person name="Glotzer D."/>
            <person name="Gorecki P."/>
            <person name="Heitman J."/>
            <person name="Hesse C."/>
            <person name="Hori C."/>
            <person name="Igarashi K."/>
            <person name="Jurgens J.A."/>
            <person name="Kallen N."/>
            <person name="Kersten P."/>
            <person name="Kohler A."/>
            <person name="Kuees U."/>
            <person name="Kumar T.K.A."/>
            <person name="Kuo A."/>
            <person name="LaButti K."/>
            <person name="Larrondo L.F."/>
            <person name="Lindquist E."/>
            <person name="Ling A."/>
            <person name="Lombard V."/>
            <person name="Lucas S."/>
            <person name="Lundell T."/>
            <person name="Martin R."/>
            <person name="McLaughlin D.J."/>
            <person name="Morgenstern I."/>
            <person name="Morin E."/>
            <person name="Murat C."/>
            <person name="Nagy L.G."/>
            <person name="Nolan M."/>
            <person name="Ohm R.A."/>
            <person name="Patyshakuliyeva A."/>
            <person name="Rokas A."/>
            <person name="Ruiz-Duenas F.J."/>
            <person name="Sabat G."/>
            <person name="Salamov A."/>
            <person name="Samejima M."/>
            <person name="Schmutz J."/>
            <person name="Slot J.C."/>
            <person name="St John F."/>
            <person name="Stenlid J."/>
            <person name="Sun H."/>
            <person name="Sun S."/>
            <person name="Syed K."/>
            <person name="Tsang A."/>
            <person name="Wiebenga A."/>
            <person name="Young D."/>
            <person name="Pisabarro A."/>
            <person name="Eastwood D.C."/>
            <person name="Martin F."/>
            <person name="Cullen D."/>
            <person name="Grigoriev I.V."/>
            <person name="Hibbett D.S."/>
        </authorList>
    </citation>
    <scope>NUCLEOTIDE SEQUENCE [LARGE SCALE GENOMIC DNA]</scope>
    <source>
        <strain evidence="13">RWD-64-598 SS2</strain>
    </source>
</reference>
<evidence type="ECO:0000256" key="1">
    <source>
        <dbReference type="ARBA" id="ARBA00001971"/>
    </source>
</evidence>
<keyword evidence="5 9" id="KW-0479">Metal-binding</keyword>
<keyword evidence="13" id="KW-1185">Reference proteome</keyword>
<dbReference type="InterPro" id="IPR050364">
    <property type="entry name" value="Cytochrome_P450_fung"/>
</dbReference>
<dbReference type="InterPro" id="IPR001128">
    <property type="entry name" value="Cyt_P450"/>
</dbReference>
<dbReference type="KEGG" id="cput:CONPUDRAFT_142669"/>
<dbReference type="PANTHER" id="PTHR46300">
    <property type="entry name" value="P450, PUTATIVE (EUROFUNG)-RELATED-RELATED"/>
    <property type="match status" value="1"/>
</dbReference>
<keyword evidence="11" id="KW-0732">Signal</keyword>
<evidence type="ECO:0000256" key="4">
    <source>
        <dbReference type="ARBA" id="ARBA00022617"/>
    </source>
</evidence>
<sequence length="454" mass="52087">MALSLVLILPLGVFLWAIVRHTTAKYIDNRSLPLPPGPDHLPFLGAALQVDANSPWLTYAHWAAKYGNIVSCRSFGKQVVILNSERVADDLLERRSRIYSDRAEISTVIMSGWDFDFGFDRYGNEWRLHRRLFQQSFREQKVPDYQPTQCIAAHRLLINMGDSPAEKLWGLLSLFVRRVSPTLSTLTKVYGYDVNTLEDPLFTINDKALETGPPFLTHEKSMIIDTFPFVKYLPTWFPGTSIVREILVAKHWAKLYVDFPYNFTMEKMTIRISEKSGQNIPEYNLKKFAATAFVGKLRHIFSLPLCSSYGVPHVSVEDDVYEGYFIPKGTIVTANTWSMSRDSRRYPEPEAFRPERFLTEDGELNGDDVRFTFGWGRRICPGRYSAFAAIWIAVASMLTAYTFERVKDDNGVEIEPTPEWSIGSVRKPKPLPLRVVPRFSQSTLEQMVKDVHYD</sequence>
<dbReference type="Gene3D" id="1.10.630.10">
    <property type="entry name" value="Cytochrome P450"/>
    <property type="match status" value="2"/>
</dbReference>
<keyword evidence="6 10" id="KW-0560">Oxidoreductase</keyword>
<dbReference type="InterPro" id="IPR017972">
    <property type="entry name" value="Cyt_P450_CS"/>
</dbReference>
<dbReference type="Proteomes" id="UP000053558">
    <property type="component" value="Unassembled WGS sequence"/>
</dbReference>
<dbReference type="EMBL" id="JH711575">
    <property type="protein sequence ID" value="EIW84351.1"/>
    <property type="molecule type" value="Genomic_DNA"/>
</dbReference>
<dbReference type="GO" id="GO:0004497">
    <property type="term" value="F:monooxygenase activity"/>
    <property type="evidence" value="ECO:0007669"/>
    <property type="project" value="UniProtKB-KW"/>
</dbReference>
<organism evidence="12 13">
    <name type="scientific">Coniophora puteana (strain RWD-64-598)</name>
    <name type="common">Brown rot fungus</name>
    <dbReference type="NCBI Taxonomy" id="741705"/>
    <lineage>
        <taxon>Eukaryota</taxon>
        <taxon>Fungi</taxon>
        <taxon>Dikarya</taxon>
        <taxon>Basidiomycota</taxon>
        <taxon>Agaricomycotina</taxon>
        <taxon>Agaricomycetes</taxon>
        <taxon>Agaricomycetidae</taxon>
        <taxon>Boletales</taxon>
        <taxon>Coniophorineae</taxon>
        <taxon>Coniophoraceae</taxon>
        <taxon>Coniophora</taxon>
    </lineage>
</organism>
<dbReference type="InterPro" id="IPR002401">
    <property type="entry name" value="Cyt_P450_E_grp-I"/>
</dbReference>
<evidence type="ECO:0000313" key="13">
    <source>
        <dbReference type="Proteomes" id="UP000053558"/>
    </source>
</evidence>
<evidence type="ECO:0000256" key="5">
    <source>
        <dbReference type="ARBA" id="ARBA00022723"/>
    </source>
</evidence>
<dbReference type="OrthoDB" id="2789670at2759"/>
<dbReference type="SUPFAM" id="SSF48264">
    <property type="entry name" value="Cytochrome P450"/>
    <property type="match status" value="1"/>
</dbReference>
<dbReference type="Pfam" id="PF00067">
    <property type="entry name" value="p450"/>
    <property type="match status" value="2"/>
</dbReference>
<gene>
    <name evidence="12" type="ORF">CONPUDRAFT_142669</name>
</gene>
<evidence type="ECO:0000256" key="9">
    <source>
        <dbReference type="PIRSR" id="PIRSR602401-1"/>
    </source>
</evidence>
<dbReference type="PRINTS" id="PR00463">
    <property type="entry name" value="EP450I"/>
</dbReference>
<comment type="similarity">
    <text evidence="3 10">Belongs to the cytochrome P450 family.</text>
</comment>
<protein>
    <submittedName>
        <fullName evidence="12">Cytochrome P450</fullName>
    </submittedName>
</protein>
<dbReference type="RefSeq" id="XP_007766071.1">
    <property type="nucleotide sequence ID" value="XM_007767881.1"/>
</dbReference>
<comment type="caution">
    <text evidence="12">The sequence shown here is derived from an EMBL/GenBank/DDBJ whole genome shotgun (WGS) entry which is preliminary data.</text>
</comment>
<evidence type="ECO:0000256" key="2">
    <source>
        <dbReference type="ARBA" id="ARBA00005179"/>
    </source>
</evidence>